<dbReference type="Proteomes" id="UP000693946">
    <property type="component" value="Linkage Group LG6"/>
</dbReference>
<dbReference type="AlphaFoldDB" id="A0AAV6QAQ1"/>
<keyword evidence="2" id="KW-1185">Reference proteome</keyword>
<evidence type="ECO:0000313" key="1">
    <source>
        <dbReference type="EMBL" id="KAG7485436.1"/>
    </source>
</evidence>
<name>A0AAV6QAQ1_SOLSE</name>
<accession>A0AAV6QAQ1</accession>
<gene>
    <name evidence="1" type="ORF">JOB18_010197</name>
</gene>
<protein>
    <submittedName>
        <fullName evidence="1">Uncharacterized protein</fullName>
    </submittedName>
</protein>
<comment type="caution">
    <text evidence="1">The sequence shown here is derived from an EMBL/GenBank/DDBJ whole genome shotgun (WGS) entry which is preliminary data.</text>
</comment>
<reference evidence="1 2" key="1">
    <citation type="journal article" date="2021" name="Sci. Rep.">
        <title>Chromosome anchoring in Senegalese sole (Solea senegalensis) reveals sex-associated markers and genome rearrangements in flatfish.</title>
        <authorList>
            <person name="Guerrero-Cozar I."/>
            <person name="Gomez-Garrido J."/>
            <person name="Berbel C."/>
            <person name="Martinez-Blanch J.F."/>
            <person name="Alioto T."/>
            <person name="Claros M.G."/>
            <person name="Gagnaire P.A."/>
            <person name="Manchado M."/>
        </authorList>
    </citation>
    <scope>NUCLEOTIDE SEQUENCE [LARGE SCALE GENOMIC DNA]</scope>
    <source>
        <strain evidence="1">Sse05_10M</strain>
    </source>
</reference>
<sequence length="106" mass="11622">MTSPSALGKVSLLLQTTDESKPDRSYAVFPESQSVLGSAVYVTIRLPLAPSSISCIFAQTKRSWTLTLNCLLETSVRHHGPIRKLLANNTRAQCHLQLLPLNKGPH</sequence>
<proteinExistence type="predicted"/>
<organism evidence="1 2">
    <name type="scientific">Solea senegalensis</name>
    <name type="common">Senegalese sole</name>
    <dbReference type="NCBI Taxonomy" id="28829"/>
    <lineage>
        <taxon>Eukaryota</taxon>
        <taxon>Metazoa</taxon>
        <taxon>Chordata</taxon>
        <taxon>Craniata</taxon>
        <taxon>Vertebrata</taxon>
        <taxon>Euteleostomi</taxon>
        <taxon>Actinopterygii</taxon>
        <taxon>Neopterygii</taxon>
        <taxon>Teleostei</taxon>
        <taxon>Neoteleostei</taxon>
        <taxon>Acanthomorphata</taxon>
        <taxon>Carangaria</taxon>
        <taxon>Pleuronectiformes</taxon>
        <taxon>Pleuronectoidei</taxon>
        <taxon>Soleidae</taxon>
        <taxon>Solea</taxon>
    </lineage>
</organism>
<dbReference type="EMBL" id="JAGKHQ010000018">
    <property type="protein sequence ID" value="KAG7485436.1"/>
    <property type="molecule type" value="Genomic_DNA"/>
</dbReference>
<evidence type="ECO:0000313" key="2">
    <source>
        <dbReference type="Proteomes" id="UP000693946"/>
    </source>
</evidence>